<comment type="catalytic activity">
    <reaction evidence="1">
        <text>Random endo-hydrolysis of N-acetyl-beta-D-glucosaminide (1-&gt;4)-beta-linkages in chitin and chitodextrins.</text>
        <dbReference type="EC" id="3.2.1.14"/>
    </reaction>
</comment>
<dbReference type="AlphaFoldDB" id="A0A143PGZ5"/>
<gene>
    <name evidence="9" type="primary">chiA1</name>
    <name evidence="9" type="ORF">LuPra_00198</name>
</gene>
<dbReference type="KEGG" id="abac:LuPra_00198"/>
<dbReference type="SUPFAM" id="SSF54556">
    <property type="entry name" value="Chitinase insertion domain"/>
    <property type="match status" value="1"/>
</dbReference>
<dbReference type="EMBL" id="CP015136">
    <property type="protein sequence ID" value="AMY07034.1"/>
    <property type="molecule type" value="Genomic_DNA"/>
</dbReference>
<keyword evidence="4" id="KW-0146">Chitin degradation</keyword>
<dbReference type="RefSeq" id="WP_110169038.1">
    <property type="nucleotide sequence ID" value="NZ_CP015136.1"/>
</dbReference>
<dbReference type="InterPro" id="IPR050314">
    <property type="entry name" value="Glycosyl_Hydrlase_18"/>
</dbReference>
<dbReference type="PATRIC" id="fig|1813736.3.peg.209"/>
<name>A0A143PGZ5_LUTPR</name>
<evidence type="ECO:0000259" key="8">
    <source>
        <dbReference type="PROSITE" id="PS51910"/>
    </source>
</evidence>
<sequence>MLSRSMVLAVIAGIASLGAPPSPALVQPARRLIVGYLFAGNAVAEISDVDAARLTHINYAFANLRDGEVVEGFASDGENFRRLRELRQRHPQLRVLVAVGGWTWSGGFSDAALTVASRDRLVRSAVAFVQRHDLDGLDIDWEYPGLPGNGNTNRPEDKANFTAMMAALRAGLDDLGRRTGRTYLLTFAAGAFPRFIEHTELAQVAASIDWVNLMTYDFRVAAVDPIAGHHANLFDHPDDDKHRSGDAAVREFLAAGVPAAKLVLGVPFYGRGWMDVRAERNGLYQPGVPLTDAKGLTYARLAADLVGRDGYERHWDSTAQQPYLWNASRRIFIAYDDPESVRRKAQYVVERGLAGVMYWQHGSDRTGTLLQALHEYLQQGSTHR</sequence>
<proteinExistence type="inferred from homology"/>
<dbReference type="PROSITE" id="PS01095">
    <property type="entry name" value="GH18_1"/>
    <property type="match status" value="1"/>
</dbReference>
<protein>
    <recommendedName>
        <fullName evidence="2">chitinase</fullName>
        <ecNumber evidence="2">3.2.1.14</ecNumber>
    </recommendedName>
</protein>
<evidence type="ECO:0000256" key="5">
    <source>
        <dbReference type="ARBA" id="ARBA00023295"/>
    </source>
</evidence>
<dbReference type="CDD" id="cd06548">
    <property type="entry name" value="GH18_chitinase"/>
    <property type="match status" value="1"/>
</dbReference>
<dbReference type="GO" id="GO:0006032">
    <property type="term" value="P:chitin catabolic process"/>
    <property type="evidence" value="ECO:0007669"/>
    <property type="project" value="UniProtKB-KW"/>
</dbReference>
<evidence type="ECO:0000256" key="6">
    <source>
        <dbReference type="RuleBase" id="RU000489"/>
    </source>
</evidence>
<dbReference type="GO" id="GO:0008061">
    <property type="term" value="F:chitin binding"/>
    <property type="evidence" value="ECO:0007669"/>
    <property type="project" value="InterPro"/>
</dbReference>
<keyword evidence="3 6" id="KW-0378">Hydrolase</keyword>
<keyword evidence="5 6" id="KW-0326">Glycosidase</keyword>
<accession>A0A143PGZ5</accession>
<evidence type="ECO:0000313" key="10">
    <source>
        <dbReference type="Proteomes" id="UP000076079"/>
    </source>
</evidence>
<dbReference type="Proteomes" id="UP000076079">
    <property type="component" value="Chromosome"/>
</dbReference>
<keyword evidence="4" id="KW-0624">Polysaccharide degradation</keyword>
<reference evidence="9 10" key="1">
    <citation type="journal article" date="2016" name="Genome Announc.">
        <title>First Complete Genome Sequence of a Subdivision 6 Acidobacterium Strain.</title>
        <authorList>
            <person name="Huang S."/>
            <person name="Vieira S."/>
            <person name="Bunk B."/>
            <person name="Riedel T."/>
            <person name="Sproer C."/>
            <person name="Overmann J."/>
        </authorList>
    </citation>
    <scope>NUCLEOTIDE SEQUENCE [LARGE SCALE GENOMIC DNA]</scope>
    <source>
        <strain evidence="10">DSM 100886 HEG_-6_39</strain>
    </source>
</reference>
<dbReference type="InterPro" id="IPR029070">
    <property type="entry name" value="Chitinase_insertion_sf"/>
</dbReference>
<dbReference type="InterPro" id="IPR011583">
    <property type="entry name" value="Chitinase_II/V-like_cat"/>
</dbReference>
<evidence type="ECO:0000256" key="7">
    <source>
        <dbReference type="RuleBase" id="RU004453"/>
    </source>
</evidence>
<dbReference type="PROSITE" id="PS51910">
    <property type="entry name" value="GH18_2"/>
    <property type="match status" value="1"/>
</dbReference>
<dbReference type="PANTHER" id="PTHR11177:SF317">
    <property type="entry name" value="CHITINASE 12-RELATED"/>
    <property type="match status" value="1"/>
</dbReference>
<dbReference type="SUPFAM" id="SSF51445">
    <property type="entry name" value="(Trans)glycosidases"/>
    <property type="match status" value="1"/>
</dbReference>
<dbReference type="EC" id="3.2.1.14" evidence="2"/>
<dbReference type="GO" id="GO:0008843">
    <property type="term" value="F:endochitinase activity"/>
    <property type="evidence" value="ECO:0007669"/>
    <property type="project" value="UniProtKB-EC"/>
</dbReference>
<dbReference type="InterPro" id="IPR017853">
    <property type="entry name" value="GH"/>
</dbReference>
<evidence type="ECO:0000313" key="9">
    <source>
        <dbReference type="EMBL" id="AMY07034.1"/>
    </source>
</evidence>
<dbReference type="SMART" id="SM00636">
    <property type="entry name" value="Glyco_18"/>
    <property type="match status" value="1"/>
</dbReference>
<dbReference type="Gene3D" id="3.20.20.80">
    <property type="entry name" value="Glycosidases"/>
    <property type="match status" value="1"/>
</dbReference>
<dbReference type="InterPro" id="IPR001579">
    <property type="entry name" value="Glyco_hydro_18_chit_AS"/>
</dbReference>
<dbReference type="InterPro" id="IPR001223">
    <property type="entry name" value="Glyco_hydro18_cat"/>
</dbReference>
<reference evidence="10" key="2">
    <citation type="submission" date="2016-04" db="EMBL/GenBank/DDBJ databases">
        <title>First Complete Genome Sequence of a Subdivision 6 Acidobacterium.</title>
        <authorList>
            <person name="Huang S."/>
            <person name="Vieira S."/>
            <person name="Bunk B."/>
            <person name="Riedel T."/>
            <person name="Sproeer C."/>
            <person name="Overmann J."/>
        </authorList>
    </citation>
    <scope>NUCLEOTIDE SEQUENCE [LARGE SCALE GENOMIC DNA]</scope>
    <source>
        <strain evidence="10">DSM 100886 HEG_-6_39</strain>
    </source>
</reference>
<keyword evidence="4" id="KW-0119">Carbohydrate metabolism</keyword>
<comment type="similarity">
    <text evidence="7">Belongs to the glycosyl hydrolase 18 family.</text>
</comment>
<evidence type="ECO:0000256" key="4">
    <source>
        <dbReference type="ARBA" id="ARBA00023024"/>
    </source>
</evidence>
<keyword evidence="10" id="KW-1185">Reference proteome</keyword>
<evidence type="ECO:0000256" key="1">
    <source>
        <dbReference type="ARBA" id="ARBA00000822"/>
    </source>
</evidence>
<dbReference type="GO" id="GO:0005975">
    <property type="term" value="P:carbohydrate metabolic process"/>
    <property type="evidence" value="ECO:0007669"/>
    <property type="project" value="InterPro"/>
</dbReference>
<evidence type="ECO:0000256" key="2">
    <source>
        <dbReference type="ARBA" id="ARBA00012729"/>
    </source>
</evidence>
<dbReference type="Gene3D" id="3.10.50.10">
    <property type="match status" value="1"/>
</dbReference>
<dbReference type="STRING" id="1855912.LuPra_00198"/>
<dbReference type="OrthoDB" id="9775889at2"/>
<dbReference type="PANTHER" id="PTHR11177">
    <property type="entry name" value="CHITINASE"/>
    <property type="match status" value="1"/>
</dbReference>
<evidence type="ECO:0000256" key="3">
    <source>
        <dbReference type="ARBA" id="ARBA00022801"/>
    </source>
</evidence>
<dbReference type="Pfam" id="PF00704">
    <property type="entry name" value="Glyco_hydro_18"/>
    <property type="match status" value="1"/>
</dbReference>
<feature type="domain" description="GH18" evidence="8">
    <location>
        <begin position="31"/>
        <end position="380"/>
    </location>
</feature>
<organism evidence="9 10">
    <name type="scientific">Luteitalea pratensis</name>
    <dbReference type="NCBI Taxonomy" id="1855912"/>
    <lineage>
        <taxon>Bacteria</taxon>
        <taxon>Pseudomonadati</taxon>
        <taxon>Acidobacteriota</taxon>
        <taxon>Vicinamibacteria</taxon>
        <taxon>Vicinamibacterales</taxon>
        <taxon>Vicinamibacteraceae</taxon>
        <taxon>Luteitalea</taxon>
    </lineage>
</organism>